<dbReference type="EMBL" id="UGMG01000001">
    <property type="protein sequence ID" value="STV65396.1"/>
    <property type="molecule type" value="Genomic_DNA"/>
</dbReference>
<dbReference type="RefSeq" id="WP_008806059.1">
    <property type="nucleotide sequence ID" value="NZ_BIJH01000010.1"/>
</dbReference>
<proteinExistence type="predicted"/>
<protein>
    <submittedName>
        <fullName evidence="1">Uncharacterized protein</fullName>
    </submittedName>
</protein>
<organism evidence="1 2">
    <name type="scientific">Klebsiella pneumoniae</name>
    <dbReference type="NCBI Taxonomy" id="573"/>
    <lineage>
        <taxon>Bacteria</taxon>
        <taxon>Pseudomonadati</taxon>
        <taxon>Pseudomonadota</taxon>
        <taxon>Gammaproteobacteria</taxon>
        <taxon>Enterobacterales</taxon>
        <taxon>Enterobacteriaceae</taxon>
        <taxon>Klebsiella/Raoultella group</taxon>
        <taxon>Klebsiella</taxon>
        <taxon>Klebsiella pneumoniae complex</taxon>
    </lineage>
</organism>
<name>A0A378CBW5_KLEPN</name>
<accession>A0A378CBW5</accession>
<dbReference type="AlphaFoldDB" id="A0A378CBW5"/>
<evidence type="ECO:0000313" key="2">
    <source>
        <dbReference type="Proteomes" id="UP000255239"/>
    </source>
</evidence>
<sequence length="97" mass="10596">MKFQVAKVYRYGRFMGYGIAVDGNLLDGQVSTTVDTDAKGIPLITAVFNMNNEHAENQITIRLDDEGDSQKVDLIKKAVAEAAARNYRTAVNSVSKG</sequence>
<evidence type="ECO:0000313" key="1">
    <source>
        <dbReference type="EMBL" id="STV65396.1"/>
    </source>
</evidence>
<dbReference type="Proteomes" id="UP000255239">
    <property type="component" value="Unassembled WGS sequence"/>
</dbReference>
<gene>
    <name evidence="1" type="ORF">NCTC11679_03269</name>
</gene>
<reference evidence="1 2" key="1">
    <citation type="submission" date="2018-06" db="EMBL/GenBank/DDBJ databases">
        <authorList>
            <consortium name="Pathogen Informatics"/>
            <person name="Doyle S."/>
        </authorList>
    </citation>
    <scope>NUCLEOTIDE SEQUENCE [LARGE SCALE GENOMIC DNA]</scope>
    <source>
        <strain evidence="1 2">NCTC11679</strain>
    </source>
</reference>